<dbReference type="InterPro" id="IPR000792">
    <property type="entry name" value="Tscrpt_reg_LuxR_C"/>
</dbReference>
<keyword evidence="3 8" id="KW-0238">DNA-binding</keyword>
<evidence type="ECO:0000259" key="7">
    <source>
        <dbReference type="PROSITE" id="PS50110"/>
    </source>
</evidence>
<dbReference type="EMBL" id="JAGINW010000001">
    <property type="protein sequence ID" value="MBP2323130.1"/>
    <property type="molecule type" value="Genomic_DNA"/>
</dbReference>
<dbReference type="Gene3D" id="3.40.50.2300">
    <property type="match status" value="1"/>
</dbReference>
<organism evidence="8 9">
    <name type="scientific">Kibdelosporangium banguiense</name>
    <dbReference type="NCBI Taxonomy" id="1365924"/>
    <lineage>
        <taxon>Bacteria</taxon>
        <taxon>Bacillati</taxon>
        <taxon>Actinomycetota</taxon>
        <taxon>Actinomycetes</taxon>
        <taxon>Pseudonocardiales</taxon>
        <taxon>Pseudonocardiaceae</taxon>
        <taxon>Kibdelosporangium</taxon>
    </lineage>
</organism>
<feature type="modified residue" description="4-aspartylphosphate" evidence="5">
    <location>
        <position position="54"/>
    </location>
</feature>
<keyword evidence="1 5" id="KW-0597">Phosphoprotein</keyword>
<dbReference type="PROSITE" id="PS50043">
    <property type="entry name" value="HTH_LUXR_2"/>
    <property type="match status" value="1"/>
</dbReference>
<dbReference type="SUPFAM" id="SSF52172">
    <property type="entry name" value="CheY-like"/>
    <property type="match status" value="1"/>
</dbReference>
<dbReference type="SMART" id="SM00448">
    <property type="entry name" value="REC"/>
    <property type="match status" value="1"/>
</dbReference>
<dbReference type="CDD" id="cd06170">
    <property type="entry name" value="LuxR_C_like"/>
    <property type="match status" value="1"/>
</dbReference>
<feature type="domain" description="Response regulatory" evidence="7">
    <location>
        <begin position="3"/>
        <end position="121"/>
    </location>
</feature>
<dbReference type="Pfam" id="PF00196">
    <property type="entry name" value="GerE"/>
    <property type="match status" value="1"/>
</dbReference>
<keyword evidence="2" id="KW-0805">Transcription regulation</keyword>
<dbReference type="InterPro" id="IPR011006">
    <property type="entry name" value="CheY-like_superfamily"/>
</dbReference>
<reference evidence="8 9" key="1">
    <citation type="submission" date="2021-03" db="EMBL/GenBank/DDBJ databases">
        <title>Sequencing the genomes of 1000 actinobacteria strains.</title>
        <authorList>
            <person name="Klenk H.-P."/>
        </authorList>
    </citation>
    <scope>NUCLEOTIDE SEQUENCE [LARGE SCALE GENOMIC DNA]</scope>
    <source>
        <strain evidence="8 9">DSM 46670</strain>
    </source>
</reference>
<dbReference type="PANTHER" id="PTHR43214">
    <property type="entry name" value="TWO-COMPONENT RESPONSE REGULATOR"/>
    <property type="match status" value="1"/>
</dbReference>
<keyword evidence="4" id="KW-0804">Transcription</keyword>
<feature type="domain" description="HTH luxR-type" evidence="6">
    <location>
        <begin position="146"/>
        <end position="211"/>
    </location>
</feature>
<evidence type="ECO:0000256" key="5">
    <source>
        <dbReference type="PROSITE-ProRule" id="PRU00169"/>
    </source>
</evidence>
<dbReference type="PRINTS" id="PR00038">
    <property type="entry name" value="HTHLUXR"/>
</dbReference>
<dbReference type="InterPro" id="IPR001789">
    <property type="entry name" value="Sig_transdc_resp-reg_receiver"/>
</dbReference>
<evidence type="ECO:0000256" key="3">
    <source>
        <dbReference type="ARBA" id="ARBA00023125"/>
    </source>
</evidence>
<name>A0ABS4TFF3_9PSEU</name>
<keyword evidence="9" id="KW-1185">Reference proteome</keyword>
<evidence type="ECO:0000256" key="2">
    <source>
        <dbReference type="ARBA" id="ARBA00023015"/>
    </source>
</evidence>
<evidence type="ECO:0000313" key="9">
    <source>
        <dbReference type="Proteomes" id="UP001519332"/>
    </source>
</evidence>
<sequence>MIQVLIADDQPLVRAGLRALLDNSDDIEVVAEAQDGAAAVQATKAFRPDVVLMDIRMPVLDGLQATAQITADKSLGDVRVIILTTFAMDQYVFEALHAGASGFLVKDVEPDELRRAVSTVIRGDGLLAPSVTRRLIAQFTRGESGGSDRLVGLTARERDVLSLVGEGLSNAQIAEKLGMSPATAKTHVGRIMTKTDAHERAQLVILAYEVGLVRPGWL</sequence>
<dbReference type="InterPro" id="IPR039420">
    <property type="entry name" value="WalR-like"/>
</dbReference>
<dbReference type="SMART" id="SM00421">
    <property type="entry name" value="HTH_LUXR"/>
    <property type="match status" value="1"/>
</dbReference>
<dbReference type="RefSeq" id="WP_209639078.1">
    <property type="nucleotide sequence ID" value="NZ_JAGINW010000001.1"/>
</dbReference>
<dbReference type="PROSITE" id="PS50110">
    <property type="entry name" value="RESPONSE_REGULATORY"/>
    <property type="match status" value="1"/>
</dbReference>
<evidence type="ECO:0000259" key="6">
    <source>
        <dbReference type="PROSITE" id="PS50043"/>
    </source>
</evidence>
<proteinExistence type="predicted"/>
<dbReference type="GO" id="GO:0003677">
    <property type="term" value="F:DNA binding"/>
    <property type="evidence" value="ECO:0007669"/>
    <property type="project" value="UniProtKB-KW"/>
</dbReference>
<evidence type="ECO:0000256" key="4">
    <source>
        <dbReference type="ARBA" id="ARBA00023163"/>
    </source>
</evidence>
<evidence type="ECO:0000256" key="1">
    <source>
        <dbReference type="ARBA" id="ARBA00022553"/>
    </source>
</evidence>
<dbReference type="CDD" id="cd17535">
    <property type="entry name" value="REC_NarL-like"/>
    <property type="match status" value="1"/>
</dbReference>
<dbReference type="Proteomes" id="UP001519332">
    <property type="component" value="Unassembled WGS sequence"/>
</dbReference>
<accession>A0ABS4TFF3</accession>
<comment type="caution">
    <text evidence="8">The sequence shown here is derived from an EMBL/GenBank/DDBJ whole genome shotgun (WGS) entry which is preliminary data.</text>
</comment>
<dbReference type="PANTHER" id="PTHR43214:SF24">
    <property type="entry name" value="TRANSCRIPTIONAL REGULATORY PROTEIN NARL-RELATED"/>
    <property type="match status" value="1"/>
</dbReference>
<dbReference type="InterPro" id="IPR058245">
    <property type="entry name" value="NreC/VraR/RcsB-like_REC"/>
</dbReference>
<protein>
    <submittedName>
        <fullName evidence="8">DNA-binding NarL/FixJ family response regulator</fullName>
    </submittedName>
</protein>
<evidence type="ECO:0000313" key="8">
    <source>
        <dbReference type="EMBL" id="MBP2323130.1"/>
    </source>
</evidence>
<dbReference type="Pfam" id="PF00072">
    <property type="entry name" value="Response_reg"/>
    <property type="match status" value="1"/>
</dbReference>
<gene>
    <name evidence="8" type="ORF">JOF56_003515</name>
</gene>